<accession>A0A1H8R5I0</accession>
<evidence type="ECO:0000256" key="1">
    <source>
        <dbReference type="ARBA" id="ARBA00007469"/>
    </source>
</evidence>
<dbReference type="EMBL" id="FODO01000013">
    <property type="protein sequence ID" value="SEO61695.1"/>
    <property type="molecule type" value="Genomic_DNA"/>
</dbReference>
<evidence type="ECO:0000256" key="2">
    <source>
        <dbReference type="RuleBase" id="RU004328"/>
    </source>
</evidence>
<sequence>MITLRKSMVFQVFLIVLTIGHAHPVWADKVSGVFTAQQACPAYVSKNKSTNPDNKQILAGSQYDIIEVIKPGQPSWYRVVLPNADPKERWVSAECGQAQITGGGTGGGGNSGGSCNTAGQADSYVLALTWQPAFCETKPDKAECKITNPKVYQARHFSLHGLWPNKKSCGIQYGFCGDVKGQKSNFCDYPAVQLDADSTASLAEVMPSVTSGSCLERHEWFKHGTCQANWSMGGYFDLAADLTRQFNDAGVAYFMNRRIGQQVRTEDFLGRVVAVLGPAVKDRIKLTCNQGMLVEVQLNLSADLKPGADLEKLMENAPLQGKSNCGDTFLVDAIGQ</sequence>
<evidence type="ECO:0000313" key="5">
    <source>
        <dbReference type="Proteomes" id="UP000198814"/>
    </source>
</evidence>
<dbReference type="InterPro" id="IPR018188">
    <property type="entry name" value="RNase_T2_His_AS_1"/>
</dbReference>
<evidence type="ECO:0000256" key="3">
    <source>
        <dbReference type="SAM" id="SignalP"/>
    </source>
</evidence>
<dbReference type="PANTHER" id="PTHR11240">
    <property type="entry name" value="RIBONUCLEASE T2"/>
    <property type="match status" value="1"/>
</dbReference>
<gene>
    <name evidence="4" type="ORF">SAMN05216333_11354</name>
</gene>
<reference evidence="5" key="1">
    <citation type="submission" date="2016-10" db="EMBL/GenBank/DDBJ databases">
        <authorList>
            <person name="Varghese N."/>
            <person name="Submissions S."/>
        </authorList>
    </citation>
    <scope>NUCLEOTIDE SEQUENCE [LARGE SCALE GENOMIC DNA]</scope>
    <source>
        <strain evidence="5">Nm76</strain>
    </source>
</reference>
<keyword evidence="3" id="KW-0732">Signal</keyword>
<dbReference type="OrthoDB" id="4720638at2"/>
<dbReference type="RefSeq" id="WP_090318795.1">
    <property type="nucleotide sequence ID" value="NZ_FNOE01000011.1"/>
</dbReference>
<dbReference type="Gene3D" id="3.90.730.10">
    <property type="entry name" value="Ribonuclease T2-like"/>
    <property type="match status" value="1"/>
</dbReference>
<dbReference type="PANTHER" id="PTHR11240:SF22">
    <property type="entry name" value="RIBONUCLEASE T2"/>
    <property type="match status" value="1"/>
</dbReference>
<dbReference type="GO" id="GO:0033897">
    <property type="term" value="F:ribonuclease T2 activity"/>
    <property type="evidence" value="ECO:0007669"/>
    <property type="project" value="InterPro"/>
</dbReference>
<name>A0A1H8R5I0_9PROT</name>
<dbReference type="InterPro" id="IPR033130">
    <property type="entry name" value="RNase_T2_His_AS_2"/>
</dbReference>
<dbReference type="PROSITE" id="PS00531">
    <property type="entry name" value="RNASE_T2_2"/>
    <property type="match status" value="1"/>
</dbReference>
<comment type="similarity">
    <text evidence="1 2">Belongs to the RNase T2 family.</text>
</comment>
<evidence type="ECO:0000313" key="4">
    <source>
        <dbReference type="EMBL" id="SEO61695.1"/>
    </source>
</evidence>
<dbReference type="InterPro" id="IPR001568">
    <property type="entry name" value="RNase_T2-like"/>
</dbReference>
<dbReference type="Proteomes" id="UP000198814">
    <property type="component" value="Unassembled WGS sequence"/>
</dbReference>
<dbReference type="AlphaFoldDB" id="A0A1H8R5I0"/>
<organism evidence="4 5">
    <name type="scientific">Nitrosomonas oligotropha</name>
    <dbReference type="NCBI Taxonomy" id="42354"/>
    <lineage>
        <taxon>Bacteria</taxon>
        <taxon>Pseudomonadati</taxon>
        <taxon>Pseudomonadota</taxon>
        <taxon>Betaproteobacteria</taxon>
        <taxon>Nitrosomonadales</taxon>
        <taxon>Nitrosomonadaceae</taxon>
        <taxon>Nitrosomonas</taxon>
    </lineage>
</organism>
<dbReference type="PROSITE" id="PS00530">
    <property type="entry name" value="RNASE_T2_1"/>
    <property type="match status" value="1"/>
</dbReference>
<dbReference type="GO" id="GO:0006401">
    <property type="term" value="P:RNA catabolic process"/>
    <property type="evidence" value="ECO:0007669"/>
    <property type="project" value="TreeGrafter"/>
</dbReference>
<keyword evidence="5" id="KW-1185">Reference proteome</keyword>
<protein>
    <submittedName>
        <fullName evidence="4">Ribonuclease T2</fullName>
    </submittedName>
</protein>
<proteinExistence type="inferred from homology"/>
<dbReference type="Pfam" id="PF00445">
    <property type="entry name" value="Ribonuclease_T2"/>
    <property type="match status" value="1"/>
</dbReference>
<feature type="signal peptide" evidence="3">
    <location>
        <begin position="1"/>
        <end position="27"/>
    </location>
</feature>
<dbReference type="InterPro" id="IPR036430">
    <property type="entry name" value="RNase_T2-like_sf"/>
</dbReference>
<dbReference type="SUPFAM" id="SSF55895">
    <property type="entry name" value="Ribonuclease Rh-like"/>
    <property type="match status" value="1"/>
</dbReference>
<dbReference type="GO" id="GO:0003723">
    <property type="term" value="F:RNA binding"/>
    <property type="evidence" value="ECO:0007669"/>
    <property type="project" value="InterPro"/>
</dbReference>
<feature type="chain" id="PRO_5011440248" evidence="3">
    <location>
        <begin position="28"/>
        <end position="336"/>
    </location>
</feature>